<evidence type="ECO:0000256" key="2">
    <source>
        <dbReference type="ARBA" id="ARBA00023015"/>
    </source>
</evidence>
<dbReference type="InterPro" id="IPR036388">
    <property type="entry name" value="WH-like_DNA-bd_sf"/>
</dbReference>
<sequence>MTEIEEWVKQVQSGNVVAYEAIAEQFSPPLYRYCFRMLNQVQEAEDAVQDVLIKAYESIGAYKQSVSFGAWIFSIAYRHCLNVLRRRKLQLKFSWLFHQEEHEESPEQIYDKHCFSPLMIHALSKLSPKDRSLLIFRIFEDRSYVEIGEMIGSKPEAVKKRIARAKEKIRQQLHIREEDIQWQDKITIAKMKI</sequence>
<comment type="similarity">
    <text evidence="1">Belongs to the sigma-70 factor family. ECF subfamily.</text>
</comment>
<dbReference type="RefSeq" id="WP_208851267.1">
    <property type="nucleotide sequence ID" value="NZ_JAGGDJ010000071.1"/>
</dbReference>
<keyword evidence="4" id="KW-0238">DNA-binding</keyword>
<evidence type="ECO:0000313" key="9">
    <source>
        <dbReference type="Proteomes" id="UP000670947"/>
    </source>
</evidence>
<reference evidence="8 9" key="1">
    <citation type="submission" date="2021-03" db="EMBL/GenBank/DDBJ databases">
        <title>Paenibacillus artemisicola MWE-103 whole genome sequence.</title>
        <authorList>
            <person name="Ham Y.J."/>
        </authorList>
    </citation>
    <scope>NUCLEOTIDE SEQUENCE [LARGE SCALE GENOMIC DNA]</scope>
    <source>
        <strain evidence="8 9">MWE-103</strain>
    </source>
</reference>
<dbReference type="Gene3D" id="1.10.1740.10">
    <property type="match status" value="1"/>
</dbReference>
<evidence type="ECO:0000256" key="1">
    <source>
        <dbReference type="ARBA" id="ARBA00010641"/>
    </source>
</evidence>
<dbReference type="Pfam" id="PF08281">
    <property type="entry name" value="Sigma70_r4_2"/>
    <property type="match status" value="1"/>
</dbReference>
<dbReference type="InterPro" id="IPR014284">
    <property type="entry name" value="RNA_pol_sigma-70_dom"/>
</dbReference>
<dbReference type="SUPFAM" id="SSF88659">
    <property type="entry name" value="Sigma3 and sigma4 domains of RNA polymerase sigma factors"/>
    <property type="match status" value="1"/>
</dbReference>
<gene>
    <name evidence="8" type="ORF">I8J29_31660</name>
</gene>
<dbReference type="CDD" id="cd06171">
    <property type="entry name" value="Sigma70_r4"/>
    <property type="match status" value="1"/>
</dbReference>
<keyword evidence="5" id="KW-0804">Transcription</keyword>
<accession>A0ABS3WKX9</accession>
<dbReference type="EMBL" id="JAGGDJ010000071">
    <property type="protein sequence ID" value="MBO7748736.1"/>
    <property type="molecule type" value="Genomic_DNA"/>
</dbReference>
<dbReference type="NCBIfam" id="TIGR02937">
    <property type="entry name" value="sigma70-ECF"/>
    <property type="match status" value="1"/>
</dbReference>
<keyword evidence="2" id="KW-0805">Transcription regulation</keyword>
<dbReference type="InterPro" id="IPR013249">
    <property type="entry name" value="RNA_pol_sigma70_r4_t2"/>
</dbReference>
<keyword evidence="3" id="KW-0731">Sigma factor</keyword>
<evidence type="ECO:0000313" key="8">
    <source>
        <dbReference type="EMBL" id="MBO7748736.1"/>
    </source>
</evidence>
<dbReference type="Proteomes" id="UP000670947">
    <property type="component" value="Unassembled WGS sequence"/>
</dbReference>
<proteinExistence type="inferred from homology"/>
<feature type="domain" description="RNA polymerase sigma-70 region 2" evidence="6">
    <location>
        <begin position="24"/>
        <end position="88"/>
    </location>
</feature>
<evidence type="ECO:0000259" key="7">
    <source>
        <dbReference type="Pfam" id="PF08281"/>
    </source>
</evidence>
<protein>
    <submittedName>
        <fullName evidence="8">RNA polymerase sigma factor</fullName>
    </submittedName>
</protein>
<dbReference type="InterPro" id="IPR013324">
    <property type="entry name" value="RNA_pol_sigma_r3/r4-like"/>
</dbReference>
<evidence type="ECO:0000256" key="5">
    <source>
        <dbReference type="ARBA" id="ARBA00023163"/>
    </source>
</evidence>
<dbReference type="InterPro" id="IPR013325">
    <property type="entry name" value="RNA_pol_sigma_r2"/>
</dbReference>
<feature type="domain" description="RNA polymerase sigma factor 70 region 4 type 2" evidence="7">
    <location>
        <begin position="120"/>
        <end position="169"/>
    </location>
</feature>
<dbReference type="SUPFAM" id="SSF88946">
    <property type="entry name" value="Sigma2 domain of RNA polymerase sigma factors"/>
    <property type="match status" value="1"/>
</dbReference>
<dbReference type="PANTHER" id="PTHR43133:SF8">
    <property type="entry name" value="RNA POLYMERASE SIGMA FACTOR HI_1459-RELATED"/>
    <property type="match status" value="1"/>
</dbReference>
<keyword evidence="9" id="KW-1185">Reference proteome</keyword>
<dbReference type="InterPro" id="IPR039425">
    <property type="entry name" value="RNA_pol_sigma-70-like"/>
</dbReference>
<dbReference type="Gene3D" id="1.10.10.10">
    <property type="entry name" value="Winged helix-like DNA-binding domain superfamily/Winged helix DNA-binding domain"/>
    <property type="match status" value="1"/>
</dbReference>
<comment type="caution">
    <text evidence="8">The sequence shown here is derived from an EMBL/GenBank/DDBJ whole genome shotgun (WGS) entry which is preliminary data.</text>
</comment>
<dbReference type="Pfam" id="PF04542">
    <property type="entry name" value="Sigma70_r2"/>
    <property type="match status" value="1"/>
</dbReference>
<evidence type="ECO:0000259" key="6">
    <source>
        <dbReference type="Pfam" id="PF04542"/>
    </source>
</evidence>
<evidence type="ECO:0000256" key="3">
    <source>
        <dbReference type="ARBA" id="ARBA00023082"/>
    </source>
</evidence>
<organism evidence="8 9">
    <name type="scientific">Paenibacillus artemisiicola</name>
    <dbReference type="NCBI Taxonomy" id="1172618"/>
    <lineage>
        <taxon>Bacteria</taxon>
        <taxon>Bacillati</taxon>
        <taxon>Bacillota</taxon>
        <taxon>Bacilli</taxon>
        <taxon>Bacillales</taxon>
        <taxon>Paenibacillaceae</taxon>
        <taxon>Paenibacillus</taxon>
    </lineage>
</organism>
<name>A0ABS3WKX9_9BACL</name>
<dbReference type="InterPro" id="IPR007627">
    <property type="entry name" value="RNA_pol_sigma70_r2"/>
</dbReference>
<dbReference type="PANTHER" id="PTHR43133">
    <property type="entry name" value="RNA POLYMERASE ECF-TYPE SIGMA FACTO"/>
    <property type="match status" value="1"/>
</dbReference>
<evidence type="ECO:0000256" key="4">
    <source>
        <dbReference type="ARBA" id="ARBA00023125"/>
    </source>
</evidence>